<dbReference type="InterPro" id="IPR018114">
    <property type="entry name" value="TRYPSIN_HIS"/>
</dbReference>
<dbReference type="CDD" id="cd21112">
    <property type="entry name" value="alphaLP-like"/>
    <property type="match status" value="1"/>
</dbReference>
<evidence type="ECO:0000259" key="2">
    <source>
        <dbReference type="Pfam" id="PF00089"/>
    </source>
</evidence>
<sequence length="551" mass="59783">MRPRSPSTSGRSTRRTNGPAPLVFGKTPLAGVFFGPKEAHRVQWRGRLASAACSVCRSGALSSMPRDWSRYRESIAMSKQRIAPRPDRAVPVSRSGAQSWSTRIGLVDDSMRAESIGTWYRAAMSWILVSLAGLCLGSIGSAANAVEREDDGLQALAIRYYADKYRIDPERARARLEIQDRAAGIDDALIAELGDDYAGIWYDPNKAGRLQIGLTRAGSARLAALQRVVDAFGLTADTDWVSVNRTERDLTELRDALRPDLQDLLSTARANMGYDTRRNSVVVRAVTRVTPTEEATLRSLAGIPGVIVQRVPVDTFAATYQGCWITACNPPLRGGRGVIADGFCTGAFIAYTPNSPHQWLLTAGHCMYFEAIVGDGYAWHARNEAMKTHLISAYVNYTFAGPNGRDAGIIWLQPSSYWATPAPIAAVVVKISDDTTYNPSYEIRQTSFSAIGQILCRTGRMTGTDCAEVSLLGADETAKGPNGLYYGVRNMGEVDACGAQGGDSGGPLYKKHRAYGIYSGRVNAGPAFCWEFYQGVRDAEKALGVKVLLAP</sequence>
<dbReference type="InterPro" id="IPR043504">
    <property type="entry name" value="Peptidase_S1_PA_chymotrypsin"/>
</dbReference>
<keyword evidence="4" id="KW-1185">Reference proteome</keyword>
<feature type="region of interest" description="Disordered" evidence="1">
    <location>
        <begin position="1"/>
        <end position="21"/>
    </location>
</feature>
<dbReference type="PROSITE" id="PS00135">
    <property type="entry name" value="TRYPSIN_SER"/>
    <property type="match status" value="1"/>
</dbReference>
<dbReference type="Gene3D" id="2.40.10.10">
    <property type="entry name" value="Trypsin-like serine proteases"/>
    <property type="match status" value="2"/>
</dbReference>
<evidence type="ECO:0000313" key="3">
    <source>
        <dbReference type="EMBL" id="AVP95934.1"/>
    </source>
</evidence>
<dbReference type="OrthoDB" id="267336at2"/>
<dbReference type="GO" id="GO:0006508">
    <property type="term" value="P:proteolysis"/>
    <property type="evidence" value="ECO:0007669"/>
    <property type="project" value="InterPro"/>
</dbReference>
<gene>
    <name evidence="3" type="ORF">C7S18_01400</name>
</gene>
<dbReference type="InterPro" id="IPR001254">
    <property type="entry name" value="Trypsin_dom"/>
</dbReference>
<dbReference type="Gene3D" id="3.30.300.50">
    <property type="match status" value="1"/>
</dbReference>
<protein>
    <recommendedName>
        <fullName evidence="2">Peptidase S1 domain-containing protein</fullName>
    </recommendedName>
</protein>
<dbReference type="InterPro" id="IPR035070">
    <property type="entry name" value="Streptogrisin_prodomain"/>
</dbReference>
<organism evidence="3 4">
    <name type="scientific">Ahniella affigens</name>
    <dbReference type="NCBI Taxonomy" id="2021234"/>
    <lineage>
        <taxon>Bacteria</taxon>
        <taxon>Pseudomonadati</taxon>
        <taxon>Pseudomonadota</taxon>
        <taxon>Gammaproteobacteria</taxon>
        <taxon>Lysobacterales</taxon>
        <taxon>Rhodanobacteraceae</taxon>
        <taxon>Ahniella</taxon>
    </lineage>
</organism>
<dbReference type="Pfam" id="PF00089">
    <property type="entry name" value="Trypsin"/>
    <property type="match status" value="1"/>
</dbReference>
<dbReference type="GO" id="GO:0004252">
    <property type="term" value="F:serine-type endopeptidase activity"/>
    <property type="evidence" value="ECO:0007669"/>
    <property type="project" value="InterPro"/>
</dbReference>
<dbReference type="AlphaFoldDB" id="A0A2P1PM64"/>
<feature type="compositionally biased region" description="Low complexity" evidence="1">
    <location>
        <begin position="1"/>
        <end position="19"/>
    </location>
</feature>
<evidence type="ECO:0000256" key="1">
    <source>
        <dbReference type="SAM" id="MobiDB-lite"/>
    </source>
</evidence>
<dbReference type="PROSITE" id="PS00134">
    <property type="entry name" value="TRYPSIN_HIS"/>
    <property type="match status" value="1"/>
</dbReference>
<dbReference type="InterPro" id="IPR009003">
    <property type="entry name" value="Peptidase_S1_PA"/>
</dbReference>
<accession>A0A2P1PM64</accession>
<evidence type="ECO:0000313" key="4">
    <source>
        <dbReference type="Proteomes" id="UP000241074"/>
    </source>
</evidence>
<name>A0A2P1PM64_9GAMM</name>
<dbReference type="EMBL" id="CP027860">
    <property type="protein sequence ID" value="AVP95934.1"/>
    <property type="molecule type" value="Genomic_DNA"/>
</dbReference>
<dbReference type="Proteomes" id="UP000241074">
    <property type="component" value="Chromosome"/>
</dbReference>
<dbReference type="KEGG" id="xba:C7S18_01400"/>
<proteinExistence type="predicted"/>
<dbReference type="InterPro" id="IPR033116">
    <property type="entry name" value="TRYPSIN_SER"/>
</dbReference>
<reference evidence="3 4" key="2">
    <citation type="submission" date="2018-03" db="EMBL/GenBank/DDBJ databases">
        <authorList>
            <person name="Keele B.F."/>
        </authorList>
    </citation>
    <scope>NUCLEOTIDE SEQUENCE [LARGE SCALE GENOMIC DNA]</scope>
    <source>
        <strain evidence="3 4">D13</strain>
    </source>
</reference>
<reference evidence="3 4" key="1">
    <citation type="submission" date="2018-03" db="EMBL/GenBank/DDBJ databases">
        <title>Ahniella affigens gen. nov., sp. nov., a gammaproteobacterium isolated from sandy soil near a stream.</title>
        <authorList>
            <person name="Ko Y."/>
            <person name="Kim J.-H."/>
        </authorList>
    </citation>
    <scope>NUCLEOTIDE SEQUENCE [LARGE SCALE GENOMIC DNA]</scope>
    <source>
        <strain evidence="3 4">D13</strain>
    </source>
</reference>
<feature type="domain" description="Peptidase S1" evidence="2">
    <location>
        <begin position="343"/>
        <end position="537"/>
    </location>
</feature>
<dbReference type="SUPFAM" id="SSF50494">
    <property type="entry name" value="Trypsin-like serine proteases"/>
    <property type="match status" value="1"/>
</dbReference>